<protein>
    <recommendedName>
        <fullName evidence="3">Flp pilus assembly surface protein TadF</fullName>
    </recommendedName>
</protein>
<dbReference type="InterPro" id="IPR031582">
    <property type="entry name" value="TadF"/>
</dbReference>
<gene>
    <name evidence="2" type="ORF">EMLFYP7_02402</name>
</gene>
<dbReference type="EMBL" id="CACRTZ010000029">
    <property type="protein sequence ID" value="VYU44640.1"/>
    <property type="molecule type" value="Genomic_DNA"/>
</dbReference>
<name>A0A6N3ETX8_9ENTR</name>
<feature type="transmembrane region" description="Helical" evidence="1">
    <location>
        <begin position="20"/>
        <end position="41"/>
    </location>
</feature>
<keyword evidence="1" id="KW-0472">Membrane</keyword>
<reference evidence="2" key="1">
    <citation type="submission" date="2019-11" db="EMBL/GenBank/DDBJ databases">
        <authorList>
            <person name="Feng L."/>
        </authorList>
    </citation>
    <scope>NUCLEOTIDE SEQUENCE</scope>
    <source>
        <strain evidence="2">EMassiliensisLFYP7</strain>
    </source>
</reference>
<proteinExistence type="predicted"/>
<keyword evidence="1" id="KW-0812">Transmembrane</keyword>
<dbReference type="AlphaFoldDB" id="A0A6N3ETX8"/>
<organism evidence="2">
    <name type="scientific">Phytobacter massiliensis</name>
    <dbReference type="NCBI Taxonomy" id="1485952"/>
    <lineage>
        <taxon>Bacteria</taxon>
        <taxon>Pseudomonadati</taxon>
        <taxon>Pseudomonadota</taxon>
        <taxon>Gammaproteobacteria</taxon>
        <taxon>Enterobacterales</taxon>
        <taxon>Enterobacteriaceae</taxon>
        <taxon>Phytobacter</taxon>
    </lineage>
</organism>
<accession>A0A6N3ETX8</accession>
<sequence length="196" mass="21973">MFRNMSVLALCTNRRGSVAVEFAVISVLLIVFMFFLTDLVVRNATTGRLDRVAYSVAGIVRERVQLYDAREKLNQGDVDQIAKLAARMLTDMDLDADLSKLQLVVEELHFEDITSIGSTRKDIDLYRRWQSGSAGGCTPPQALNQLTQLAPKGSYGRWVPLYQVTICLPTTSWYTWLTTSSTENPQLSSFAIVMAR</sequence>
<keyword evidence="1" id="KW-1133">Transmembrane helix</keyword>
<evidence type="ECO:0000256" key="1">
    <source>
        <dbReference type="SAM" id="Phobius"/>
    </source>
</evidence>
<dbReference type="Pfam" id="PF16964">
    <property type="entry name" value="TadF"/>
    <property type="match status" value="1"/>
</dbReference>
<evidence type="ECO:0000313" key="2">
    <source>
        <dbReference type="EMBL" id="VYU44640.1"/>
    </source>
</evidence>
<evidence type="ECO:0008006" key="3">
    <source>
        <dbReference type="Google" id="ProtNLM"/>
    </source>
</evidence>